<evidence type="ECO:0000259" key="1">
    <source>
        <dbReference type="Pfam" id="PF13470"/>
    </source>
</evidence>
<dbReference type="RefSeq" id="WP_170086636.1">
    <property type="nucleotide sequence ID" value="NZ_CP047972.1"/>
</dbReference>
<dbReference type="Pfam" id="PF13470">
    <property type="entry name" value="PIN_3"/>
    <property type="match status" value="1"/>
</dbReference>
<dbReference type="InterPro" id="IPR029060">
    <property type="entry name" value="PIN-like_dom_sf"/>
</dbReference>
<dbReference type="PANTHER" id="PTHR34610">
    <property type="entry name" value="SSL7007 PROTEIN"/>
    <property type="match status" value="1"/>
</dbReference>
<dbReference type="InterPro" id="IPR002716">
    <property type="entry name" value="PIN_dom"/>
</dbReference>
<dbReference type="NCBIfam" id="TIGR00305">
    <property type="entry name" value="putative toxin-antitoxin system toxin component, PIN family"/>
    <property type="match status" value="1"/>
</dbReference>
<dbReference type="EMBL" id="LR792683">
    <property type="protein sequence ID" value="CAB3396208.1"/>
    <property type="molecule type" value="Genomic_DNA"/>
</dbReference>
<organism evidence="2 3">
    <name type="scientific">Kyrpidia spormannii</name>
    <dbReference type="NCBI Taxonomy" id="2055160"/>
    <lineage>
        <taxon>Bacteria</taxon>
        <taxon>Bacillati</taxon>
        <taxon>Bacillota</taxon>
        <taxon>Bacilli</taxon>
        <taxon>Bacillales</taxon>
        <taxon>Alicyclobacillaceae</taxon>
        <taxon>Kyrpidia</taxon>
    </lineage>
</organism>
<reference evidence="2 3" key="1">
    <citation type="submission" date="2020-04" db="EMBL/GenBank/DDBJ databases">
        <authorList>
            <person name="Hogendoorn C."/>
        </authorList>
    </citation>
    <scope>NUCLEOTIDE SEQUENCE [LARGE SCALE GENOMIC DNA]</scope>
    <source>
        <strain evidence="2">COOX1</strain>
    </source>
</reference>
<dbReference type="PANTHER" id="PTHR34610:SF3">
    <property type="entry name" value="SSL7007 PROTEIN"/>
    <property type="match status" value="1"/>
</dbReference>
<dbReference type="InterPro" id="IPR002850">
    <property type="entry name" value="PIN_toxin-like"/>
</dbReference>
<name>A0A6F9EI93_9BACL</name>
<protein>
    <submittedName>
        <fullName evidence="2">Nucleic acid binding protein</fullName>
    </submittedName>
</protein>
<gene>
    <name evidence="2" type="ORF">COOX1_3454</name>
</gene>
<sequence>MSRVARPFVVLDTNVLVSGFLNPYGAPAAILRLAVRGQIRLVYDARIFAEYTKVLLRPKFRLAEGLLRTVLDMLREQGLGVVALPLPVRLPDPADEPFLEVALAAGRDVPLITGNVRHFPENLRQGVPIVTPREWLDRYRE</sequence>
<accession>A0A6F9EI93</accession>
<dbReference type="AlphaFoldDB" id="A0A6F9EI93"/>
<proteinExistence type="predicted"/>
<dbReference type="Proteomes" id="UP000502196">
    <property type="component" value="Chromosome"/>
</dbReference>
<feature type="domain" description="PIN" evidence="1">
    <location>
        <begin position="9"/>
        <end position="116"/>
    </location>
</feature>
<evidence type="ECO:0000313" key="3">
    <source>
        <dbReference type="Proteomes" id="UP000502196"/>
    </source>
</evidence>
<dbReference type="SUPFAM" id="SSF88723">
    <property type="entry name" value="PIN domain-like"/>
    <property type="match status" value="1"/>
</dbReference>
<evidence type="ECO:0000313" key="2">
    <source>
        <dbReference type="EMBL" id="CAB3396208.1"/>
    </source>
</evidence>